<organism evidence="1 2">
    <name type="scientific">Aspergillus aculeatinus CBS 121060</name>
    <dbReference type="NCBI Taxonomy" id="1448322"/>
    <lineage>
        <taxon>Eukaryota</taxon>
        <taxon>Fungi</taxon>
        <taxon>Dikarya</taxon>
        <taxon>Ascomycota</taxon>
        <taxon>Pezizomycotina</taxon>
        <taxon>Eurotiomycetes</taxon>
        <taxon>Eurotiomycetidae</taxon>
        <taxon>Eurotiales</taxon>
        <taxon>Aspergillaceae</taxon>
        <taxon>Aspergillus</taxon>
        <taxon>Aspergillus subgen. Circumdati</taxon>
    </lineage>
</organism>
<accession>A0ACD1GSR1</accession>
<sequence length="1983" mass="221407">MPKNRPATSGYARLAQEEEDRAHDPYEYSDDDDLQHDSHTISQSAPRYAPISARTGLASPPEPRRRLSGQYHRRGRRNSGVDIKAINARLERWAEEFASKFKINRVKGKTLEEEKLEIYHSVFQAPDGVRPVTAEVLESDEVEGAARRAREEFEEVVESVRIAIEMGVHPRMISQGSSGSYFARNSEGKVVGVFKPKDEEPYASRNPKWTKWIHRNLFPCFFGRACLIPNLSYVSEAAAYVLDSRLQTNLVPYTDIVWLSSKSFFYDFWDRRKAWMGKKSLPPKAGSFQVFLKGYKDANLFLRDHPWPDQTNTGFRAEDAPKRKKRPWNEACRPSGIHSDDEDEEAYHDGQTQTPSPREESRERRFYWTESLKQSFREELEKLVILDYIMRNTDRGLDNWMIKIDWKTEEVSIVADPPKPNGAQQQRQENDDDDLPPARPVAVNSDGATTAPHPYRRHESMLAVSRTGTPLNATEPYATIQIGAIDNSLSWPWKHPDAWRSFPFGWLFLPVSLIGQPFSQKTRDHFLPLLTSTAWWSGTQMALRRVFSQDDDFKESMFARQIAVMKGQAWNVVETLKHPDHGPLELTRRTRVCVWDDLVDVPVAIPLRGPSTEAQRRKVKSYENYDKHSTYDLDNEEMDIGASMSLGTGPEVDLLGLSSPPNELPNPNRFELSRGRGSASGHGRALSGSPVTMDDRYGRDSIDELSHGRDLERSWATLPPRPGHRHQKHSSISSNRGQAHLLWSSDDLEGDLGYAAAEGMEGNQRKVIVERLEAVKSKNPVKQLQNKNGKASPEPELEPASSSSHQDPTSSSPDVADSPHDEEGPLSSLLFSTLHCPSSPSINSNTLGPDTEDSSFPGSSTNPPDSSSTPASQRSPASSVAPPGTASAAHLLLNSSRRRQQRGGASRTNSLANSNMTSRSGTRTPSLAGDAVGASAQVHQAASTIDVEFASASSDFESDDRTSIKRSSEHLDDDGPDARHGSLIENMYGVERRASQPIKRVKVEKDQEMKAGQTTNFSGTGNSELGGWMKEGRDQADSSSSTANVVDLTTDVSAAATDDDEIQVTGSNDLSLQRVCYGKIEGATVQAQLVPKPSTHSLFADSTHDWPSMKLGVHRQTRGNNRIEVSDPNGKIFGVIDARTAAVIVPLLDSPAVKVDLTARLDFRRRKEGEWPWVPCSETYRASINLYGLRKDATLVGKHLGQHNLWLTSPVAVEQGVPTLNPHAEMRRAQAAFLPSVAARGRVGVSYEVRTAEEVNDAVMKMFDQLQSNDNLPEMEPPSGLRTPLLRHQKQALWFMTEKEKPRRFGPNEADNNSLWRRDYRSGGRRKYREIISGTVLDEEPPQSLGGLLADMMGLGKTLSILSLVLTSLGESIKWVKQVPDPALVKSLPGIRNTKTTLLVAPLSAVNNWVAQIKEHLEEDAISYYVFHGSSRTNDVEELSKYDLVITTYSIVLSELSGRGAKRGVSPLTKMNMFRIVLDEAHTIREQSAAQTQAILRLNSQRRWSVTGTPIQNRLEDLLSVTKFLGLYPYDDRGRFNMYILSRFKTGDATVLASLRVLVDSFTLRRVKDKIDLPPRQDMIVMLNFTEKERQLHEFFRRESNVMMRVIAGEEKSKMKGRMYHHILKAMMILRQVSAHGKELLDPDDRKRIKGLSVQDAIDLEEGAGGDSSGATDKKSYEMFTLMQESSADTCATCGKRLEEPSADNGVVDRQAAVAIVLPCFDVLCPDCFSGWTQAFEQAQMSHSPNLRCQVCDGWIPASYSIITVGGLQDYLVDQARAKQSRKHVKQLGEYEGPHTKTNALVAQLLATAEESESQNQNQSQGESQRPYKSVVFSAWTSHLDLIEIALRDNGLTGFTRLDGTMTLAARNKALEEFQHNDAITVLLATIGAGGVGLNLTSASKVYIMEPQYNPAAVAQAVDRVHRIGQTRPVTTVQFIMADSIEEKIFELAKKKQQLADLSMNRGKLDKREVQEQRMREYRSLFK</sequence>
<gene>
    <name evidence="1" type="ORF">BO66DRAFT_361330</name>
</gene>
<dbReference type="Proteomes" id="UP000249661">
    <property type="component" value="Unassembled WGS sequence"/>
</dbReference>
<protein>
    <submittedName>
        <fullName evidence="1">Uncharacterized protein</fullName>
    </submittedName>
</protein>
<keyword evidence="2" id="KW-1185">Reference proteome</keyword>
<dbReference type="EMBL" id="KZ825016">
    <property type="protein sequence ID" value="RAH64313.1"/>
    <property type="molecule type" value="Genomic_DNA"/>
</dbReference>
<evidence type="ECO:0000313" key="1">
    <source>
        <dbReference type="EMBL" id="RAH64313.1"/>
    </source>
</evidence>
<name>A0ACD1GSR1_9EURO</name>
<reference evidence="1" key="1">
    <citation type="submission" date="2018-02" db="EMBL/GenBank/DDBJ databases">
        <title>The genomes of Aspergillus section Nigri reveals drivers in fungal speciation.</title>
        <authorList>
            <consortium name="DOE Joint Genome Institute"/>
            <person name="Vesth T.C."/>
            <person name="Nybo J."/>
            <person name="Theobald S."/>
            <person name="Brandl J."/>
            <person name="Frisvad J.C."/>
            <person name="Nielsen K.F."/>
            <person name="Lyhne E.K."/>
            <person name="Kogle M.E."/>
            <person name="Kuo A."/>
            <person name="Riley R."/>
            <person name="Clum A."/>
            <person name="Nolan M."/>
            <person name="Lipzen A."/>
            <person name="Salamov A."/>
            <person name="Henrissat B."/>
            <person name="Wiebenga A."/>
            <person name="De vries R.P."/>
            <person name="Grigoriev I.V."/>
            <person name="Mortensen U.H."/>
            <person name="Andersen M.R."/>
            <person name="Baker S.E."/>
        </authorList>
    </citation>
    <scope>NUCLEOTIDE SEQUENCE</scope>
    <source>
        <strain evidence="1">CBS 121060</strain>
    </source>
</reference>
<evidence type="ECO:0000313" key="2">
    <source>
        <dbReference type="Proteomes" id="UP000249661"/>
    </source>
</evidence>
<proteinExistence type="predicted"/>